<gene>
    <name evidence="1" type="ORF">NMN56_026345</name>
</gene>
<organism evidence="1 2">
    <name type="scientific">Streptomyces iconiensis</name>
    <dbReference type="NCBI Taxonomy" id="1384038"/>
    <lineage>
        <taxon>Bacteria</taxon>
        <taxon>Bacillati</taxon>
        <taxon>Actinomycetota</taxon>
        <taxon>Actinomycetes</taxon>
        <taxon>Kitasatosporales</taxon>
        <taxon>Streptomycetaceae</taxon>
        <taxon>Streptomyces</taxon>
    </lineage>
</organism>
<dbReference type="Proteomes" id="UP001214441">
    <property type="component" value="Unassembled WGS sequence"/>
</dbReference>
<evidence type="ECO:0000313" key="1">
    <source>
        <dbReference type="EMBL" id="MDJ1135420.1"/>
    </source>
</evidence>
<dbReference type="EMBL" id="JANCPR020000029">
    <property type="protein sequence ID" value="MDJ1135420.1"/>
    <property type="molecule type" value="Genomic_DNA"/>
</dbReference>
<proteinExistence type="predicted"/>
<accession>A0ABT7A270</accession>
<evidence type="ECO:0000313" key="2">
    <source>
        <dbReference type="Proteomes" id="UP001214441"/>
    </source>
</evidence>
<dbReference type="RefSeq" id="WP_274043149.1">
    <property type="nucleotide sequence ID" value="NZ_JANCPR020000029.1"/>
</dbReference>
<protein>
    <submittedName>
        <fullName evidence="1">Uncharacterized protein</fullName>
    </submittedName>
</protein>
<sequence>MELAVAGAEAYGEEPVALSGLCTRGAVAGSAQRGVRTLQLEAQGRLQHDTASVLVGQPLPYDLEPGNVGRKI</sequence>
<reference evidence="1 2" key="1">
    <citation type="submission" date="2023-05" db="EMBL/GenBank/DDBJ databases">
        <title>Streptantibioticus silvisoli sp. nov., acidotolerant actinomycetes 1 from pine litter.</title>
        <authorList>
            <person name="Swiecimska M."/>
            <person name="Golinska P."/>
            <person name="Sangal V."/>
            <person name="Wachnowicz B."/>
            <person name="Goodfellow M."/>
        </authorList>
    </citation>
    <scope>NUCLEOTIDE SEQUENCE [LARGE SCALE GENOMIC DNA]</scope>
    <source>
        <strain evidence="1 2">DSM 42109</strain>
    </source>
</reference>
<keyword evidence="2" id="KW-1185">Reference proteome</keyword>
<name>A0ABT7A270_9ACTN</name>
<comment type="caution">
    <text evidence="1">The sequence shown here is derived from an EMBL/GenBank/DDBJ whole genome shotgun (WGS) entry which is preliminary data.</text>
</comment>